<evidence type="ECO:0000313" key="1">
    <source>
        <dbReference type="EMBL" id="KAJ2978544.1"/>
    </source>
</evidence>
<proteinExistence type="predicted"/>
<dbReference type="Proteomes" id="UP001143910">
    <property type="component" value="Unassembled WGS sequence"/>
</dbReference>
<sequence length="425" mass="47127">MKSDSGLETESSRTSGHGAAPAPTVYDFELQCSTVSLDDIKLSAALAADALKLGIVIQAARYMGVDRDQHASGLCSIGPNDVASHTGERIRTWIGCFYATTSLSLQLRLRPPIDSDVDLTTIQNFLRKNLLDNEFQSLVRVQIIVAKYTSLLYHNTLNQGGYPLIMRLVESELDVLQGACRETGTLTQNISLSILDVKLHFYTCFMSESPSTTLSNQATFKNALLTALRVVHLCSLPESVSPATEANASELRRRKSMQKDYYRRLAFATVILVKFFYHNSAALKEEQQAAMTHIGLAQSLYRACSYEADDEYAKTAESFEYLSRLSQNEVGSMMTLQIDHLMGVPMYFDALSSSTEIPGKLVELCESETWDNGQAFAQYHELGTGPVPLPQNQSTSSEHEPSTMVFPASFWDMQVPHLMIDDVVL</sequence>
<keyword evidence="2" id="KW-1185">Reference proteome</keyword>
<evidence type="ECO:0000313" key="2">
    <source>
        <dbReference type="Proteomes" id="UP001143910"/>
    </source>
</evidence>
<protein>
    <submittedName>
        <fullName evidence="1">Uncharacterized protein</fullName>
    </submittedName>
</protein>
<reference evidence="1" key="1">
    <citation type="submission" date="2022-08" db="EMBL/GenBank/DDBJ databases">
        <title>Genome Sequence of Lecanicillium fungicola.</title>
        <authorList>
            <person name="Buettner E."/>
        </authorList>
    </citation>
    <scope>NUCLEOTIDE SEQUENCE</scope>
    <source>
        <strain evidence="1">Babe33</strain>
    </source>
</reference>
<gene>
    <name evidence="1" type="ORF">NQ176_g3762</name>
</gene>
<dbReference type="EMBL" id="JANJQO010000365">
    <property type="protein sequence ID" value="KAJ2978544.1"/>
    <property type="molecule type" value="Genomic_DNA"/>
</dbReference>
<name>A0ACC1NHZ4_9HYPO</name>
<accession>A0ACC1NHZ4</accession>
<comment type="caution">
    <text evidence="1">The sequence shown here is derived from an EMBL/GenBank/DDBJ whole genome shotgun (WGS) entry which is preliminary data.</text>
</comment>
<organism evidence="1 2">
    <name type="scientific">Zarea fungicola</name>
    <dbReference type="NCBI Taxonomy" id="93591"/>
    <lineage>
        <taxon>Eukaryota</taxon>
        <taxon>Fungi</taxon>
        <taxon>Dikarya</taxon>
        <taxon>Ascomycota</taxon>
        <taxon>Pezizomycotina</taxon>
        <taxon>Sordariomycetes</taxon>
        <taxon>Hypocreomycetidae</taxon>
        <taxon>Hypocreales</taxon>
        <taxon>Cordycipitaceae</taxon>
        <taxon>Zarea</taxon>
    </lineage>
</organism>